<dbReference type="InterPro" id="IPR004642">
    <property type="entry name" value="Ser_deHydtase_asu"/>
</dbReference>
<dbReference type="InterPro" id="IPR005130">
    <property type="entry name" value="Ser_deHydtase-like_asu"/>
</dbReference>
<evidence type="ECO:0000313" key="13">
    <source>
        <dbReference type="EMBL" id="SFP64167.1"/>
    </source>
</evidence>
<dbReference type="AlphaFoldDB" id="A0A1I5S0G6"/>
<keyword evidence="14" id="KW-1185">Reference proteome</keyword>
<organism evidence="13 14">
    <name type="scientific">Butyrivibrio proteoclasticus</name>
    <dbReference type="NCBI Taxonomy" id="43305"/>
    <lineage>
        <taxon>Bacteria</taxon>
        <taxon>Bacillati</taxon>
        <taxon>Bacillota</taxon>
        <taxon>Clostridia</taxon>
        <taxon>Lachnospirales</taxon>
        <taxon>Lachnospiraceae</taxon>
        <taxon>Butyrivibrio</taxon>
    </lineage>
</organism>
<dbReference type="PANTHER" id="PTHR30182">
    <property type="entry name" value="L-SERINE DEHYDRATASE"/>
    <property type="match status" value="1"/>
</dbReference>
<evidence type="ECO:0000313" key="14">
    <source>
        <dbReference type="Proteomes" id="UP000182624"/>
    </source>
</evidence>
<evidence type="ECO:0000256" key="4">
    <source>
        <dbReference type="ARBA" id="ARBA00022432"/>
    </source>
</evidence>
<gene>
    <name evidence="13" type="ORF">SAMN04487928_10558</name>
</gene>
<evidence type="ECO:0000256" key="2">
    <source>
        <dbReference type="ARBA" id="ARBA00004742"/>
    </source>
</evidence>
<evidence type="ECO:0000256" key="8">
    <source>
        <dbReference type="ARBA" id="ARBA00023014"/>
    </source>
</evidence>
<dbReference type="InterPro" id="IPR051318">
    <property type="entry name" value="Fe-S_L-Ser"/>
</dbReference>
<evidence type="ECO:0000256" key="5">
    <source>
        <dbReference type="ARBA" id="ARBA00022485"/>
    </source>
</evidence>
<dbReference type="EC" id="4.3.1.17" evidence="11"/>
<dbReference type="GO" id="GO:0046872">
    <property type="term" value="F:metal ion binding"/>
    <property type="evidence" value="ECO:0007669"/>
    <property type="project" value="UniProtKB-KW"/>
</dbReference>
<dbReference type="EMBL" id="FOXO01000005">
    <property type="protein sequence ID" value="SFP64167.1"/>
    <property type="molecule type" value="Genomic_DNA"/>
</dbReference>
<keyword evidence="8 11" id="KW-0411">Iron-sulfur</keyword>
<dbReference type="RefSeq" id="WP_074884970.1">
    <property type="nucleotide sequence ID" value="NZ_FOXO01000005.1"/>
</dbReference>
<evidence type="ECO:0000256" key="3">
    <source>
        <dbReference type="ARBA" id="ARBA00008636"/>
    </source>
</evidence>
<sequence>MLKYESVSELVAEAEKRNIKISELVLEDQAKSMEKEPLELYEKMEISFQVMEDSIKEGMKKDQKSMSGLTGGEGYLMNEYAATGGISGNFMTKAMARALAVAGCNASMGRIVAAPTAGSCGILPGCLVSLYEDRGFEEKDVVMAMFTAGAIGMVIAEKSSVAGAQGGCQAECGSASAMAAAALVEVMGGTPSQCADACAMAISNQMGLVCDPVGGLVEIPCIKRNVSGLAIAFSSADMALAGIRANIPADECIDAMREVGDALPASLKETAGGGLATTPTGRKLRDKVFGLT</sequence>
<keyword evidence="7 11" id="KW-0408">Iron</keyword>
<keyword evidence="9 11" id="KW-0456">Lyase</keyword>
<keyword evidence="4 11" id="KW-0312">Gluconeogenesis</keyword>
<dbReference type="OrthoDB" id="9805537at2"/>
<evidence type="ECO:0000256" key="7">
    <source>
        <dbReference type="ARBA" id="ARBA00023004"/>
    </source>
</evidence>
<evidence type="ECO:0000259" key="12">
    <source>
        <dbReference type="Pfam" id="PF03313"/>
    </source>
</evidence>
<evidence type="ECO:0000256" key="9">
    <source>
        <dbReference type="ARBA" id="ARBA00023239"/>
    </source>
</evidence>
<dbReference type="PANTHER" id="PTHR30182:SF1">
    <property type="entry name" value="L-SERINE DEHYDRATASE 1"/>
    <property type="match status" value="1"/>
</dbReference>
<dbReference type="Proteomes" id="UP000182624">
    <property type="component" value="Unassembled WGS sequence"/>
</dbReference>
<evidence type="ECO:0000256" key="1">
    <source>
        <dbReference type="ARBA" id="ARBA00001966"/>
    </source>
</evidence>
<dbReference type="NCBIfam" id="TIGR00718">
    <property type="entry name" value="sda_alpha"/>
    <property type="match status" value="1"/>
</dbReference>
<reference evidence="14" key="1">
    <citation type="submission" date="2016-10" db="EMBL/GenBank/DDBJ databases">
        <authorList>
            <person name="Varghese N."/>
            <person name="Submissions S."/>
        </authorList>
    </citation>
    <scope>NUCLEOTIDE SEQUENCE [LARGE SCALE GENOMIC DNA]</scope>
    <source>
        <strain evidence="14">P18</strain>
    </source>
</reference>
<evidence type="ECO:0000256" key="6">
    <source>
        <dbReference type="ARBA" id="ARBA00022723"/>
    </source>
</evidence>
<keyword evidence="5 11" id="KW-0004">4Fe-4S</keyword>
<comment type="pathway">
    <text evidence="2">Carbohydrate biosynthesis; gluconeogenesis.</text>
</comment>
<proteinExistence type="inferred from homology"/>
<dbReference type="GO" id="GO:0006094">
    <property type="term" value="P:gluconeogenesis"/>
    <property type="evidence" value="ECO:0007669"/>
    <property type="project" value="UniProtKB-KW"/>
</dbReference>
<comment type="similarity">
    <text evidence="3 11">Belongs to the iron-sulfur dependent L-serine dehydratase family.</text>
</comment>
<comment type="catalytic activity">
    <reaction evidence="10 11">
        <text>L-serine = pyruvate + NH4(+)</text>
        <dbReference type="Rhea" id="RHEA:19169"/>
        <dbReference type="ChEBI" id="CHEBI:15361"/>
        <dbReference type="ChEBI" id="CHEBI:28938"/>
        <dbReference type="ChEBI" id="CHEBI:33384"/>
        <dbReference type="EC" id="4.3.1.17"/>
    </reaction>
</comment>
<dbReference type="GO" id="GO:0003941">
    <property type="term" value="F:L-serine ammonia-lyase activity"/>
    <property type="evidence" value="ECO:0007669"/>
    <property type="project" value="UniProtKB-UniRule"/>
</dbReference>
<comment type="cofactor">
    <cofactor evidence="1 11">
        <name>[4Fe-4S] cluster</name>
        <dbReference type="ChEBI" id="CHEBI:49883"/>
    </cofactor>
</comment>
<evidence type="ECO:0000256" key="11">
    <source>
        <dbReference type="RuleBase" id="RU366059"/>
    </source>
</evidence>
<protein>
    <recommendedName>
        <fullName evidence="11">L-serine dehydratase</fullName>
        <ecNumber evidence="11">4.3.1.17</ecNumber>
    </recommendedName>
</protein>
<dbReference type="Pfam" id="PF03313">
    <property type="entry name" value="SDH_alpha"/>
    <property type="match status" value="1"/>
</dbReference>
<name>A0A1I5S0G6_9FIRM</name>
<dbReference type="GO" id="GO:0051539">
    <property type="term" value="F:4 iron, 4 sulfur cluster binding"/>
    <property type="evidence" value="ECO:0007669"/>
    <property type="project" value="UniProtKB-UniRule"/>
</dbReference>
<evidence type="ECO:0000256" key="10">
    <source>
        <dbReference type="ARBA" id="ARBA00049406"/>
    </source>
</evidence>
<feature type="domain" description="Serine dehydratase-like alpha subunit" evidence="12">
    <location>
        <begin position="17"/>
        <end position="276"/>
    </location>
</feature>
<accession>A0A1I5S0G6</accession>
<keyword evidence="6 11" id="KW-0479">Metal-binding</keyword>